<proteinExistence type="inferred from homology"/>
<sequence length="186" mass="20540">MNAKPIDPRRLDVGAFVAAAGELSGEWPLTELERLSGSVLGAHPEGEPIHWQVQGEQRPVTGGEPEVWLHVTAQGCVSMQCQRCLGPMPAALDVDRWIRFVRDASQAEALDAELEEDVLELQRHMDLRELVEDELLLELPLVPRHEACPQPLPMTPEQDAVDEPSPRPNPFAALAQLKKKPGEGET</sequence>
<dbReference type="RefSeq" id="WP_341426233.1">
    <property type="nucleotide sequence ID" value="NZ_JBBUTG010000007.1"/>
</dbReference>
<keyword evidence="8" id="KW-1185">Reference proteome</keyword>
<evidence type="ECO:0000256" key="2">
    <source>
        <dbReference type="ARBA" id="ARBA00010740"/>
    </source>
</evidence>
<dbReference type="PANTHER" id="PTHR38099:SF1">
    <property type="entry name" value="LARGE RIBOSOMAL RNA SUBUNIT ACCUMULATION PROTEIN YCED"/>
    <property type="match status" value="1"/>
</dbReference>
<evidence type="ECO:0000256" key="4">
    <source>
        <dbReference type="ARBA" id="ARBA00022517"/>
    </source>
</evidence>
<accession>A0ABU9BQT4</accession>
<protein>
    <recommendedName>
        <fullName evidence="3">Large ribosomal RNA subunit accumulation protein YceD</fullName>
    </recommendedName>
    <alternativeName>
        <fullName evidence="5">23S rRNA accumulation protein YceD</fullName>
    </alternativeName>
</protein>
<dbReference type="PANTHER" id="PTHR38099">
    <property type="entry name" value="LARGE RIBOSOMAL RNA SUBUNIT ACCUMULATION PROTEIN YCED"/>
    <property type="match status" value="1"/>
</dbReference>
<evidence type="ECO:0000256" key="6">
    <source>
        <dbReference type="SAM" id="MobiDB-lite"/>
    </source>
</evidence>
<comment type="similarity">
    <text evidence="2">Belongs to the DUF177 domain family.</text>
</comment>
<keyword evidence="4" id="KW-0690">Ribosome biogenesis</keyword>
<evidence type="ECO:0000313" key="7">
    <source>
        <dbReference type="EMBL" id="MEK8031833.1"/>
    </source>
</evidence>
<name>A0ABU9BQT4_9BURK</name>
<feature type="region of interest" description="Disordered" evidence="6">
    <location>
        <begin position="148"/>
        <end position="186"/>
    </location>
</feature>
<evidence type="ECO:0000313" key="8">
    <source>
        <dbReference type="Proteomes" id="UP001371218"/>
    </source>
</evidence>
<reference evidence="7 8" key="1">
    <citation type="submission" date="2024-04" db="EMBL/GenBank/DDBJ databases">
        <title>Novel species of the genus Ideonella isolated from streams.</title>
        <authorList>
            <person name="Lu H."/>
        </authorList>
    </citation>
    <scope>NUCLEOTIDE SEQUENCE [LARGE SCALE GENOMIC DNA]</scope>
    <source>
        <strain evidence="7 8">DXS29W</strain>
    </source>
</reference>
<dbReference type="InterPro" id="IPR039255">
    <property type="entry name" value="YceD_bac"/>
</dbReference>
<comment type="function">
    <text evidence="1">Plays a role in synthesis, processing and/or stability of 23S rRNA.</text>
</comment>
<evidence type="ECO:0000256" key="1">
    <source>
        <dbReference type="ARBA" id="ARBA00002868"/>
    </source>
</evidence>
<dbReference type="Pfam" id="PF02620">
    <property type="entry name" value="YceD"/>
    <property type="match status" value="1"/>
</dbReference>
<dbReference type="InterPro" id="IPR003772">
    <property type="entry name" value="YceD"/>
</dbReference>
<comment type="caution">
    <text evidence="7">The sequence shown here is derived from an EMBL/GenBank/DDBJ whole genome shotgun (WGS) entry which is preliminary data.</text>
</comment>
<evidence type="ECO:0000256" key="5">
    <source>
        <dbReference type="ARBA" id="ARBA00031841"/>
    </source>
</evidence>
<dbReference type="Proteomes" id="UP001371218">
    <property type="component" value="Unassembled WGS sequence"/>
</dbReference>
<dbReference type="EMBL" id="JBBUTG010000007">
    <property type="protein sequence ID" value="MEK8031833.1"/>
    <property type="molecule type" value="Genomic_DNA"/>
</dbReference>
<organism evidence="7 8">
    <name type="scientific">Ideonella lacteola</name>
    <dbReference type="NCBI Taxonomy" id="2984193"/>
    <lineage>
        <taxon>Bacteria</taxon>
        <taxon>Pseudomonadati</taxon>
        <taxon>Pseudomonadota</taxon>
        <taxon>Betaproteobacteria</taxon>
        <taxon>Burkholderiales</taxon>
        <taxon>Sphaerotilaceae</taxon>
        <taxon>Ideonella</taxon>
    </lineage>
</organism>
<gene>
    <name evidence="7" type="ORF">AACH06_13480</name>
</gene>
<evidence type="ECO:0000256" key="3">
    <source>
        <dbReference type="ARBA" id="ARBA00015716"/>
    </source>
</evidence>